<gene>
    <name evidence="1" type="ORF">EPI10_004336</name>
</gene>
<dbReference type="PANTHER" id="PTHR37251:SF1">
    <property type="entry name" value="MITOCHONDRIAL IMPORT RECEPTOR SUBUNIT TOM5 HOMOLOG"/>
    <property type="match status" value="1"/>
</dbReference>
<evidence type="ECO:0000313" key="2">
    <source>
        <dbReference type="Proteomes" id="UP000325315"/>
    </source>
</evidence>
<dbReference type="EMBL" id="SMMG02000011">
    <property type="protein sequence ID" value="KAA3457690.1"/>
    <property type="molecule type" value="Genomic_DNA"/>
</dbReference>
<comment type="caution">
    <text evidence="1">The sequence shown here is derived from an EMBL/GenBank/DDBJ whole genome shotgun (WGS) entry which is preliminary data.</text>
</comment>
<dbReference type="AlphaFoldDB" id="A0A5B6UHU4"/>
<dbReference type="GO" id="GO:0005742">
    <property type="term" value="C:mitochondrial outer membrane translocase complex"/>
    <property type="evidence" value="ECO:0007669"/>
    <property type="project" value="InterPro"/>
</dbReference>
<reference evidence="2" key="1">
    <citation type="journal article" date="2019" name="Plant Biotechnol. J.">
        <title>Genome sequencing of the Australian wild diploid species Gossypium australe highlights disease resistance and delayed gland morphogenesis.</title>
        <authorList>
            <person name="Cai Y."/>
            <person name="Cai X."/>
            <person name="Wang Q."/>
            <person name="Wang P."/>
            <person name="Zhang Y."/>
            <person name="Cai C."/>
            <person name="Xu Y."/>
            <person name="Wang K."/>
            <person name="Zhou Z."/>
            <person name="Wang C."/>
            <person name="Geng S."/>
            <person name="Li B."/>
            <person name="Dong Q."/>
            <person name="Hou Y."/>
            <person name="Wang H."/>
            <person name="Ai P."/>
            <person name="Liu Z."/>
            <person name="Yi F."/>
            <person name="Sun M."/>
            <person name="An G."/>
            <person name="Cheng J."/>
            <person name="Zhang Y."/>
            <person name="Shi Q."/>
            <person name="Xie Y."/>
            <person name="Shi X."/>
            <person name="Chang Y."/>
            <person name="Huang F."/>
            <person name="Chen Y."/>
            <person name="Hong S."/>
            <person name="Mi L."/>
            <person name="Sun Q."/>
            <person name="Zhang L."/>
            <person name="Zhou B."/>
            <person name="Peng R."/>
            <person name="Zhang X."/>
            <person name="Liu F."/>
        </authorList>
    </citation>
    <scope>NUCLEOTIDE SEQUENCE [LARGE SCALE GENOMIC DNA]</scope>
    <source>
        <strain evidence="2">cv. PA1801</strain>
    </source>
</reference>
<keyword evidence="1" id="KW-0675">Receptor</keyword>
<evidence type="ECO:0000313" key="1">
    <source>
        <dbReference type="EMBL" id="KAA3457690.1"/>
    </source>
</evidence>
<protein>
    <submittedName>
        <fullName evidence="1">Mitochondrial import receptor subunit TOM5-like protein</fullName>
    </submittedName>
</protein>
<dbReference type="PANTHER" id="PTHR37251">
    <property type="entry name" value="MITOCHONDRIAL IMPORT RECEPTOR SUBUNIT TOM5 HOMOLOG"/>
    <property type="match status" value="1"/>
</dbReference>
<accession>A0A5B6UHU4</accession>
<dbReference type="OrthoDB" id="5514856at2759"/>
<organism evidence="1 2">
    <name type="scientific">Gossypium australe</name>
    <dbReference type="NCBI Taxonomy" id="47621"/>
    <lineage>
        <taxon>Eukaryota</taxon>
        <taxon>Viridiplantae</taxon>
        <taxon>Streptophyta</taxon>
        <taxon>Embryophyta</taxon>
        <taxon>Tracheophyta</taxon>
        <taxon>Spermatophyta</taxon>
        <taxon>Magnoliopsida</taxon>
        <taxon>eudicotyledons</taxon>
        <taxon>Gunneridae</taxon>
        <taxon>Pentapetalae</taxon>
        <taxon>rosids</taxon>
        <taxon>malvids</taxon>
        <taxon>Malvales</taxon>
        <taxon>Malvaceae</taxon>
        <taxon>Malvoideae</taxon>
        <taxon>Gossypium</taxon>
    </lineage>
</organism>
<name>A0A5B6UHU4_9ROSI</name>
<keyword evidence="2" id="KW-1185">Reference proteome</keyword>
<dbReference type="Proteomes" id="UP000325315">
    <property type="component" value="Unassembled WGS sequence"/>
</dbReference>
<proteinExistence type="predicted"/>
<dbReference type="InterPro" id="IPR034553">
    <property type="entry name" value="TOM5_viridi"/>
</dbReference>
<sequence length="90" mass="10021">MADTVISLDKLKAFWNSQVHDEENWAHNMNGRFLVSAFLVPSDFHCHGIRPPEFSAILACSGNEQKLLRAAGLFAGSILLMRNYGDLMAI</sequence>